<feature type="domain" description="RNase H type-2" evidence="17">
    <location>
        <begin position="75"/>
        <end position="265"/>
    </location>
</feature>
<evidence type="ECO:0000313" key="19">
    <source>
        <dbReference type="Proteomes" id="UP000294919"/>
    </source>
</evidence>
<comment type="catalytic activity">
    <reaction evidence="1 14 15 16">
        <text>Endonucleolytic cleavage to 5'-phosphomonoester.</text>
        <dbReference type="EC" id="3.1.26.4"/>
    </reaction>
</comment>
<proteinExistence type="inferred from homology"/>
<evidence type="ECO:0000256" key="11">
    <source>
        <dbReference type="ARBA" id="ARBA00022759"/>
    </source>
</evidence>
<dbReference type="Pfam" id="PF01351">
    <property type="entry name" value="RNase_HII"/>
    <property type="match status" value="1"/>
</dbReference>
<dbReference type="PROSITE" id="PS51975">
    <property type="entry name" value="RNASE_H_2"/>
    <property type="match status" value="1"/>
</dbReference>
<evidence type="ECO:0000256" key="2">
    <source>
        <dbReference type="ARBA" id="ARBA00001946"/>
    </source>
</evidence>
<dbReference type="SUPFAM" id="SSF53098">
    <property type="entry name" value="Ribonuclease H-like"/>
    <property type="match status" value="1"/>
</dbReference>
<dbReference type="CDD" id="cd07182">
    <property type="entry name" value="RNase_HII_bacteria_HII_like"/>
    <property type="match status" value="1"/>
</dbReference>
<comment type="similarity">
    <text evidence="5 14 16">Belongs to the RNase HII family.</text>
</comment>
<keyword evidence="13 14" id="KW-0464">Manganese</keyword>
<dbReference type="InterPro" id="IPR024567">
    <property type="entry name" value="RNase_HII/HIII_dom"/>
</dbReference>
<feature type="binding site" evidence="14 15">
    <location>
        <position position="81"/>
    </location>
    <ligand>
        <name>a divalent metal cation</name>
        <dbReference type="ChEBI" id="CHEBI:60240"/>
    </ligand>
</feature>
<reference evidence="18 19" key="1">
    <citation type="submission" date="2019-03" db="EMBL/GenBank/DDBJ databases">
        <title>Genomic Encyclopedia of Type Strains, Phase IV (KMG-IV): sequencing the most valuable type-strain genomes for metagenomic binning, comparative biology and taxonomic classification.</title>
        <authorList>
            <person name="Goeker M."/>
        </authorList>
    </citation>
    <scope>NUCLEOTIDE SEQUENCE [LARGE SCALE GENOMIC DNA]</scope>
    <source>
        <strain evidence="18 19">DSM 102940</strain>
    </source>
</reference>
<dbReference type="RefSeq" id="WP_132241773.1">
    <property type="nucleotide sequence ID" value="NZ_SLWV01000001.1"/>
</dbReference>
<name>A0A4R2LB26_9FIRM</name>
<keyword evidence="11 14" id="KW-0255">Endonuclease</keyword>
<dbReference type="EC" id="3.1.26.4" evidence="6 14"/>
<evidence type="ECO:0000256" key="13">
    <source>
        <dbReference type="ARBA" id="ARBA00023211"/>
    </source>
</evidence>
<sequence>MTFETMKVKEINTLISGMDIEEALKYMSLLVGDRRESVKKIGNKLEKRYGKILNEKKRVQKLWTYENDLIRAGYKMIAGIDEAGRGPLAGPVVAAVVILPQNIFIEGINDSKKISIKKREELFKIITDKSLSIGVGIIDHSTIDRINILNATKLAMKEAVEKLSIFPQYLLIDAVKLTDIDIKQTAIVQGDSKSISIAAASIVAKVTRDKIMDQFHEIYPQYGFIKHKGYGTKDHYEHIKNYGLSPIHRKSFLKNIMGDIKNEDQSIKL</sequence>
<dbReference type="AlphaFoldDB" id="A0A4R2LB26"/>
<dbReference type="InterPro" id="IPR012337">
    <property type="entry name" value="RNaseH-like_sf"/>
</dbReference>
<evidence type="ECO:0000256" key="15">
    <source>
        <dbReference type="PROSITE-ProRule" id="PRU01319"/>
    </source>
</evidence>
<dbReference type="EMBL" id="SLWV01000001">
    <property type="protein sequence ID" value="TCO79968.1"/>
    <property type="molecule type" value="Genomic_DNA"/>
</dbReference>
<evidence type="ECO:0000256" key="8">
    <source>
        <dbReference type="ARBA" id="ARBA00022490"/>
    </source>
</evidence>
<evidence type="ECO:0000256" key="5">
    <source>
        <dbReference type="ARBA" id="ARBA00007383"/>
    </source>
</evidence>
<feature type="binding site" evidence="14 15">
    <location>
        <position position="173"/>
    </location>
    <ligand>
        <name>a divalent metal cation</name>
        <dbReference type="ChEBI" id="CHEBI:60240"/>
    </ligand>
</feature>
<feature type="binding site" evidence="14 15">
    <location>
        <position position="82"/>
    </location>
    <ligand>
        <name>a divalent metal cation</name>
        <dbReference type="ChEBI" id="CHEBI:60240"/>
    </ligand>
</feature>
<evidence type="ECO:0000256" key="6">
    <source>
        <dbReference type="ARBA" id="ARBA00012180"/>
    </source>
</evidence>
<dbReference type="PANTHER" id="PTHR10954">
    <property type="entry name" value="RIBONUCLEASE H2 SUBUNIT A"/>
    <property type="match status" value="1"/>
</dbReference>
<keyword evidence="10 14" id="KW-0479">Metal-binding</keyword>
<dbReference type="InterPro" id="IPR022898">
    <property type="entry name" value="RNase_HII"/>
</dbReference>
<dbReference type="GO" id="GO:0032299">
    <property type="term" value="C:ribonuclease H2 complex"/>
    <property type="evidence" value="ECO:0007669"/>
    <property type="project" value="TreeGrafter"/>
</dbReference>
<dbReference type="GO" id="GO:0004523">
    <property type="term" value="F:RNA-DNA hybrid ribonuclease activity"/>
    <property type="evidence" value="ECO:0007669"/>
    <property type="project" value="UniProtKB-UniRule"/>
</dbReference>
<dbReference type="GO" id="GO:0043137">
    <property type="term" value="P:DNA replication, removal of RNA primer"/>
    <property type="evidence" value="ECO:0007669"/>
    <property type="project" value="TreeGrafter"/>
</dbReference>
<dbReference type="PANTHER" id="PTHR10954:SF18">
    <property type="entry name" value="RIBONUCLEASE HII"/>
    <property type="match status" value="1"/>
</dbReference>
<comment type="cofactor">
    <cofactor evidence="2">
        <name>Mg(2+)</name>
        <dbReference type="ChEBI" id="CHEBI:18420"/>
    </cofactor>
</comment>
<dbReference type="NCBIfam" id="NF000594">
    <property type="entry name" value="PRK00015.1-1"/>
    <property type="match status" value="1"/>
</dbReference>
<dbReference type="GO" id="GO:0006298">
    <property type="term" value="P:mismatch repair"/>
    <property type="evidence" value="ECO:0007669"/>
    <property type="project" value="TreeGrafter"/>
</dbReference>
<dbReference type="InterPro" id="IPR001352">
    <property type="entry name" value="RNase_HII/HIII"/>
</dbReference>
<comment type="caution">
    <text evidence="18">The sequence shown here is derived from an EMBL/GenBank/DDBJ whole genome shotgun (WGS) entry which is preliminary data.</text>
</comment>
<dbReference type="GO" id="GO:0003723">
    <property type="term" value="F:RNA binding"/>
    <property type="evidence" value="ECO:0007669"/>
    <property type="project" value="UniProtKB-UniRule"/>
</dbReference>
<dbReference type="NCBIfam" id="NF000595">
    <property type="entry name" value="PRK00015.1-3"/>
    <property type="match status" value="1"/>
</dbReference>
<dbReference type="InterPro" id="IPR036397">
    <property type="entry name" value="RNaseH_sf"/>
</dbReference>
<evidence type="ECO:0000256" key="10">
    <source>
        <dbReference type="ARBA" id="ARBA00022723"/>
    </source>
</evidence>
<keyword evidence="19" id="KW-1185">Reference proteome</keyword>
<keyword evidence="9 14" id="KW-0540">Nuclease</keyword>
<comment type="subcellular location">
    <subcellularLocation>
        <location evidence="4 14">Cytoplasm</location>
    </subcellularLocation>
</comment>
<comment type="cofactor">
    <cofactor evidence="14 15">
        <name>Mn(2+)</name>
        <dbReference type="ChEBI" id="CHEBI:29035"/>
    </cofactor>
    <cofactor evidence="14 15">
        <name>Mg(2+)</name>
        <dbReference type="ChEBI" id="CHEBI:18420"/>
    </cofactor>
    <text evidence="14 15">Manganese or magnesium. Binds 1 divalent metal ion per monomer in the absence of substrate. May bind a second metal ion after substrate binding.</text>
</comment>
<evidence type="ECO:0000256" key="14">
    <source>
        <dbReference type="HAMAP-Rule" id="MF_00052"/>
    </source>
</evidence>
<evidence type="ECO:0000256" key="16">
    <source>
        <dbReference type="RuleBase" id="RU003515"/>
    </source>
</evidence>
<evidence type="ECO:0000256" key="12">
    <source>
        <dbReference type="ARBA" id="ARBA00022801"/>
    </source>
</evidence>
<dbReference type="HAMAP" id="MF_00052_B">
    <property type="entry name" value="RNase_HII_B"/>
    <property type="match status" value="1"/>
</dbReference>
<gene>
    <name evidence="14" type="primary">rnhB</name>
    <name evidence="18" type="ORF">EV214_101202</name>
</gene>
<evidence type="ECO:0000256" key="7">
    <source>
        <dbReference type="ARBA" id="ARBA00019179"/>
    </source>
</evidence>
<accession>A0A4R2LB26</accession>
<evidence type="ECO:0000256" key="1">
    <source>
        <dbReference type="ARBA" id="ARBA00000077"/>
    </source>
</evidence>
<evidence type="ECO:0000256" key="3">
    <source>
        <dbReference type="ARBA" id="ARBA00004065"/>
    </source>
</evidence>
<dbReference type="GO" id="GO:0005737">
    <property type="term" value="C:cytoplasm"/>
    <property type="evidence" value="ECO:0007669"/>
    <property type="project" value="UniProtKB-SubCell"/>
</dbReference>
<evidence type="ECO:0000256" key="9">
    <source>
        <dbReference type="ARBA" id="ARBA00022722"/>
    </source>
</evidence>
<keyword evidence="12 14" id="KW-0378">Hydrolase</keyword>
<dbReference type="FunFam" id="3.30.420.10:FF:000006">
    <property type="entry name" value="Ribonuclease HII"/>
    <property type="match status" value="1"/>
</dbReference>
<evidence type="ECO:0000313" key="18">
    <source>
        <dbReference type="EMBL" id="TCO79968.1"/>
    </source>
</evidence>
<dbReference type="Gene3D" id="3.30.420.10">
    <property type="entry name" value="Ribonuclease H-like superfamily/Ribonuclease H"/>
    <property type="match status" value="1"/>
</dbReference>
<protein>
    <recommendedName>
        <fullName evidence="7 14">Ribonuclease HII</fullName>
        <shortName evidence="14">RNase HII</shortName>
        <ecNumber evidence="6 14">3.1.26.4</ecNumber>
    </recommendedName>
</protein>
<evidence type="ECO:0000256" key="4">
    <source>
        <dbReference type="ARBA" id="ARBA00004496"/>
    </source>
</evidence>
<evidence type="ECO:0000259" key="17">
    <source>
        <dbReference type="PROSITE" id="PS51975"/>
    </source>
</evidence>
<comment type="function">
    <text evidence="3 14 16">Endonuclease that specifically degrades the RNA of RNA-DNA hybrids.</text>
</comment>
<dbReference type="OrthoDB" id="9803420at2"/>
<dbReference type="Proteomes" id="UP000294919">
    <property type="component" value="Unassembled WGS sequence"/>
</dbReference>
<keyword evidence="8 14" id="KW-0963">Cytoplasm</keyword>
<dbReference type="GO" id="GO:0030145">
    <property type="term" value="F:manganese ion binding"/>
    <property type="evidence" value="ECO:0007669"/>
    <property type="project" value="UniProtKB-UniRule"/>
</dbReference>
<organism evidence="18 19">
    <name type="scientific">Marinisporobacter balticus</name>
    <dbReference type="NCBI Taxonomy" id="2018667"/>
    <lineage>
        <taxon>Bacteria</taxon>
        <taxon>Bacillati</taxon>
        <taxon>Bacillota</taxon>
        <taxon>Clostridia</taxon>
        <taxon>Peptostreptococcales</taxon>
        <taxon>Thermotaleaceae</taxon>
        <taxon>Marinisporobacter</taxon>
    </lineage>
</organism>